<dbReference type="InterPro" id="IPR029044">
    <property type="entry name" value="Nucleotide-diphossugar_trans"/>
</dbReference>
<dbReference type="SUPFAM" id="SSF53448">
    <property type="entry name" value="Nucleotide-diphospho-sugar transferases"/>
    <property type="match status" value="1"/>
</dbReference>
<keyword evidence="1" id="KW-1185">Reference proteome</keyword>
<sequence>MSAYFIMKADRILFHTDCEPHGQWWQEAKQIPVLELLYRQAPVYIFNQKLNAFLPEHAADVARLEILQELGGVYLDTDVVVVNSLETLRHYEFVIGQPASYILNNGMMVATKNSRFLRLFYESYQNYNGICFTCNSGIQPLRLAIKRTDLIHIEQSRILEWNHHQLFFGKYPWWKNRFTVHVWMRAYRERWLSYEFNASNIRQLDTAYGEICRFIYYGSKDIITSNTVVPRLELLRKRKTLE</sequence>
<dbReference type="Pfam" id="PF04488">
    <property type="entry name" value="Gly_transf_sug"/>
    <property type="match status" value="1"/>
</dbReference>
<evidence type="ECO:0000313" key="1">
    <source>
        <dbReference type="Proteomes" id="UP000694865"/>
    </source>
</evidence>
<accession>A0ABM0M7X4</accession>
<dbReference type="Proteomes" id="UP000694865">
    <property type="component" value="Unplaced"/>
</dbReference>
<organism evidence="1 2">
    <name type="scientific">Saccoglossus kowalevskii</name>
    <name type="common">Acorn worm</name>
    <dbReference type="NCBI Taxonomy" id="10224"/>
    <lineage>
        <taxon>Eukaryota</taxon>
        <taxon>Metazoa</taxon>
        <taxon>Hemichordata</taxon>
        <taxon>Enteropneusta</taxon>
        <taxon>Harrimaniidae</taxon>
        <taxon>Saccoglossus</taxon>
    </lineage>
</organism>
<evidence type="ECO:0000313" key="2">
    <source>
        <dbReference type="RefSeq" id="XP_006816115.1"/>
    </source>
</evidence>
<gene>
    <name evidence="2" type="primary">LOC102801973</name>
</gene>
<dbReference type="GeneID" id="102801973"/>
<dbReference type="Gene3D" id="3.90.550.20">
    <property type="match status" value="1"/>
</dbReference>
<protein>
    <submittedName>
        <fullName evidence="2">Uncharacterized protein LOC102801973</fullName>
    </submittedName>
</protein>
<reference evidence="2" key="1">
    <citation type="submission" date="2025-08" db="UniProtKB">
        <authorList>
            <consortium name="RefSeq"/>
        </authorList>
    </citation>
    <scope>IDENTIFICATION</scope>
    <source>
        <tissue evidence="2">Testes</tissue>
    </source>
</reference>
<name>A0ABM0M7X4_SACKO</name>
<dbReference type="PANTHER" id="PTHR46830:SF1">
    <property type="entry name" value="ALPHA-1,4-N-ACETYLGLUCOSAMINYLTRANSFERASE"/>
    <property type="match status" value="1"/>
</dbReference>
<dbReference type="InterPro" id="IPR007577">
    <property type="entry name" value="GlycoTrfase_DXD_sugar-bd_CS"/>
</dbReference>
<proteinExistence type="predicted"/>
<dbReference type="RefSeq" id="XP_006816115.1">
    <property type="nucleotide sequence ID" value="XM_006816052.1"/>
</dbReference>
<dbReference type="PANTHER" id="PTHR46830">
    <property type="entry name" value="TRANSFERASE, PUTATIVE-RELATED"/>
    <property type="match status" value="1"/>
</dbReference>